<proteinExistence type="predicted"/>
<gene>
    <name evidence="1" type="ORF">CAZ10_10505</name>
</gene>
<comment type="caution">
    <text evidence="1">The sequence shown here is derived from an EMBL/GenBank/DDBJ whole genome shotgun (WGS) entry which is preliminary data.</text>
</comment>
<organism evidence="1 2">
    <name type="scientific">Pseudomonas aeruginosa</name>
    <dbReference type="NCBI Taxonomy" id="287"/>
    <lineage>
        <taxon>Bacteria</taxon>
        <taxon>Pseudomonadati</taxon>
        <taxon>Pseudomonadota</taxon>
        <taxon>Gammaproteobacteria</taxon>
        <taxon>Pseudomonadales</taxon>
        <taxon>Pseudomonadaceae</taxon>
        <taxon>Pseudomonas</taxon>
    </lineage>
</organism>
<sequence>MSIKIYNGLILRNASLEDALGRLKGIRAECVSIGQKFIAREVARRIALEKDLEANYCRIDKDSQSAFWAVHEEIQKAQVDVLGRGVRSVDWDATLSVCLIPSQGNVLALFYCEGVLGYQEQLRAAGFDSYQYQNSTDRPDDISEEVWQERQDTWLQALPSRTRPLEVGLTCEIVSWDCLRIALYDQDLVASCTPSPEVRRREVAMRLTELGPGEQLDLNVTGMTKVFRRLTELARLREPSVVLSENPFNLK</sequence>
<accession>A0A241XRX2</accession>
<name>A0A241XRX2_PSEAI</name>
<evidence type="ECO:0000313" key="1">
    <source>
        <dbReference type="EMBL" id="OTI63252.1"/>
    </source>
</evidence>
<dbReference type="EMBL" id="NFFZ01000004">
    <property type="protein sequence ID" value="OTI63252.1"/>
    <property type="molecule type" value="Genomic_DNA"/>
</dbReference>
<evidence type="ECO:0000313" key="2">
    <source>
        <dbReference type="Proteomes" id="UP000194857"/>
    </source>
</evidence>
<dbReference type="Proteomes" id="UP000194857">
    <property type="component" value="Unassembled WGS sequence"/>
</dbReference>
<protein>
    <submittedName>
        <fullName evidence="1">Uncharacterized protein</fullName>
    </submittedName>
</protein>
<dbReference type="RefSeq" id="WP_065327754.1">
    <property type="nucleotide sequence ID" value="NZ_NFFZ01000004.1"/>
</dbReference>
<dbReference type="AlphaFoldDB" id="A0A241XRX2"/>
<reference evidence="1 2" key="1">
    <citation type="submission" date="2017-05" db="EMBL/GenBank/DDBJ databases">
        <authorList>
            <person name="Song R."/>
            <person name="Chenine A.L."/>
            <person name="Ruprecht R.M."/>
        </authorList>
    </citation>
    <scope>NUCLEOTIDE SEQUENCE [LARGE SCALE GENOMIC DNA]</scope>
    <source>
        <strain evidence="1 2">S567_C10_BS</strain>
    </source>
</reference>